<name>A0A0R1VYL6_9LACO</name>
<dbReference type="RefSeq" id="WP_010623071.1">
    <property type="nucleotide sequence ID" value="NZ_AZGF01000026.1"/>
</dbReference>
<dbReference type="PANTHER" id="PTHR11527">
    <property type="entry name" value="HEAT-SHOCK PROTEIN 20 FAMILY MEMBER"/>
    <property type="match status" value="1"/>
</dbReference>
<dbReference type="SUPFAM" id="SSF49764">
    <property type="entry name" value="HSP20-like chaperones"/>
    <property type="match status" value="1"/>
</dbReference>
<dbReference type="InterPro" id="IPR002068">
    <property type="entry name" value="A-crystallin/Hsp20_dom"/>
</dbReference>
<comment type="caution">
    <text evidence="4">The sequence shown here is derived from an EMBL/GenBank/DDBJ whole genome shotgun (WGS) entry which is preliminary data.</text>
</comment>
<reference evidence="4 5" key="1">
    <citation type="journal article" date="2015" name="Genome Announc.">
        <title>Expanding the biotechnology potential of lactobacilli through comparative genomics of 213 strains and associated genera.</title>
        <authorList>
            <person name="Sun Z."/>
            <person name="Harris H.M."/>
            <person name="McCann A."/>
            <person name="Guo C."/>
            <person name="Argimon S."/>
            <person name="Zhang W."/>
            <person name="Yang X."/>
            <person name="Jeffery I.B."/>
            <person name="Cooney J.C."/>
            <person name="Kagawa T.F."/>
            <person name="Liu W."/>
            <person name="Song Y."/>
            <person name="Salvetti E."/>
            <person name="Wrobel A."/>
            <person name="Rasinkangas P."/>
            <person name="Parkhill J."/>
            <person name="Rea M.C."/>
            <person name="O'Sullivan O."/>
            <person name="Ritari J."/>
            <person name="Douillard F.P."/>
            <person name="Paul Ross R."/>
            <person name="Yang R."/>
            <person name="Briner A.E."/>
            <person name="Felis G.E."/>
            <person name="de Vos W.M."/>
            <person name="Barrangou R."/>
            <person name="Klaenhammer T.R."/>
            <person name="Caufield P.W."/>
            <person name="Cui Y."/>
            <person name="Zhang H."/>
            <person name="O'Toole P.W."/>
        </authorList>
    </citation>
    <scope>NUCLEOTIDE SEQUENCE [LARGE SCALE GENOMIC DNA]</scope>
    <source>
        <strain evidence="4 5">DSM 5007</strain>
    </source>
</reference>
<dbReference type="AlphaFoldDB" id="A0A0R1VYL6"/>
<dbReference type="InterPro" id="IPR008978">
    <property type="entry name" value="HSP20-like_chaperone"/>
</dbReference>
<dbReference type="eggNOG" id="COG0071">
    <property type="taxonomic scope" value="Bacteria"/>
</dbReference>
<protein>
    <submittedName>
        <fullName evidence="4">Heat shock protein Hsp20</fullName>
    </submittedName>
</protein>
<evidence type="ECO:0000313" key="4">
    <source>
        <dbReference type="EMBL" id="KRM10734.1"/>
    </source>
</evidence>
<evidence type="ECO:0000259" key="3">
    <source>
        <dbReference type="PROSITE" id="PS01031"/>
    </source>
</evidence>
<evidence type="ECO:0000313" key="5">
    <source>
        <dbReference type="Proteomes" id="UP000051820"/>
    </source>
</evidence>
<keyword evidence="4" id="KW-0346">Stress response</keyword>
<dbReference type="Pfam" id="PF00011">
    <property type="entry name" value="HSP20"/>
    <property type="match status" value="1"/>
</dbReference>
<dbReference type="PATRIC" id="fig|1423807.3.peg.1146"/>
<accession>A0A0R1VYL6</accession>
<dbReference type="PROSITE" id="PS01031">
    <property type="entry name" value="SHSP"/>
    <property type="match status" value="1"/>
</dbReference>
<dbReference type="OrthoDB" id="9811615at2"/>
<gene>
    <name evidence="4" type="ORF">FD16_GL001126</name>
</gene>
<dbReference type="Proteomes" id="UP000051820">
    <property type="component" value="Unassembled WGS sequence"/>
</dbReference>
<dbReference type="InterPro" id="IPR031107">
    <property type="entry name" value="Small_HSP"/>
</dbReference>
<dbReference type="CDD" id="cd06471">
    <property type="entry name" value="ACD_LpsHSP_like"/>
    <property type="match status" value="1"/>
</dbReference>
<feature type="domain" description="SHSP" evidence="3">
    <location>
        <begin position="35"/>
        <end position="148"/>
    </location>
</feature>
<dbReference type="EMBL" id="AZGF01000026">
    <property type="protein sequence ID" value="KRM10734.1"/>
    <property type="molecule type" value="Genomic_DNA"/>
</dbReference>
<proteinExistence type="inferred from homology"/>
<comment type="similarity">
    <text evidence="1 2">Belongs to the small heat shock protein (HSP20) family.</text>
</comment>
<evidence type="ECO:0000256" key="2">
    <source>
        <dbReference type="RuleBase" id="RU003616"/>
    </source>
</evidence>
<evidence type="ECO:0000256" key="1">
    <source>
        <dbReference type="PROSITE-ProRule" id="PRU00285"/>
    </source>
</evidence>
<organism evidence="4 5">
    <name type="scientific">Paucilactobacillus suebicus DSM 5007 = KCTC 3549</name>
    <dbReference type="NCBI Taxonomy" id="1423807"/>
    <lineage>
        <taxon>Bacteria</taxon>
        <taxon>Bacillati</taxon>
        <taxon>Bacillota</taxon>
        <taxon>Bacilli</taxon>
        <taxon>Lactobacillales</taxon>
        <taxon>Lactobacillaceae</taxon>
        <taxon>Paucilactobacillus</taxon>
    </lineage>
</organism>
<dbReference type="Gene3D" id="2.60.40.790">
    <property type="match status" value="1"/>
</dbReference>
<dbReference type="STRING" id="1423807.FD16_GL001126"/>
<sequence length="148" mass="16995">MANDLQKRHDDLFGDLNNWMNDGFFSNLGKAFYSMTPEQATMKTDVKETDKSYEVKIDMPGYDKKDIHLNYANDVLAISAHRDSFTDDSDKDGNMLRSERTYGSVSRQYRLPDVDKGKIEAKYDNGVLNMTLPKLTKVEDNDSHIEIN</sequence>
<keyword evidence="5" id="KW-1185">Reference proteome</keyword>